<reference evidence="1" key="1">
    <citation type="journal article" date="2022" name="Int. J. Syst. Evol. Microbiol.">
        <title>Pseudomonas aegrilactucae sp. nov. and Pseudomonas morbosilactucae sp. nov., pathogens causing bacterial rot of lettuce in Japan.</title>
        <authorList>
            <person name="Sawada H."/>
            <person name="Fujikawa T."/>
            <person name="Satou M."/>
        </authorList>
    </citation>
    <scope>NUCLEOTIDE SEQUENCE</scope>
    <source>
        <strain evidence="1">0166_1</strain>
    </source>
</reference>
<organism evidence="1 2">
    <name type="scientific">Capillimicrobium parvum</name>
    <dbReference type="NCBI Taxonomy" id="2884022"/>
    <lineage>
        <taxon>Bacteria</taxon>
        <taxon>Bacillati</taxon>
        <taxon>Actinomycetota</taxon>
        <taxon>Thermoleophilia</taxon>
        <taxon>Solirubrobacterales</taxon>
        <taxon>Capillimicrobiaceae</taxon>
        <taxon>Capillimicrobium</taxon>
    </lineage>
</organism>
<dbReference type="EMBL" id="CP087164">
    <property type="protein sequence ID" value="UGS37095.1"/>
    <property type="molecule type" value="Genomic_DNA"/>
</dbReference>
<dbReference type="AlphaFoldDB" id="A0A9E7C144"/>
<proteinExistence type="predicted"/>
<keyword evidence="2" id="KW-1185">Reference proteome</keyword>
<gene>
    <name evidence="1" type="ORF">DSM104329_03509</name>
</gene>
<evidence type="ECO:0000313" key="1">
    <source>
        <dbReference type="EMBL" id="UGS37095.1"/>
    </source>
</evidence>
<sequence>MLELRRASVTAADGAWLQTDLGPAWSDPALHPPAQVGDDVVVNVQARGLGLGSGGYDVVAVNLTRGLEAADRSGAHVMKLNYTPLQHAVHAADGDPLAARGPVAVFGAHGQLPALAWAFGQAAPGARLGYVQTAGGALPGRLSRTAGELREAGLLEVHVTAGPAYGGELEAITTAGGLCAALERCDAVACGPGPGILGSGTALGHGGLAALDSAHAALALGLPTLVVARMSSADPRQRHRGLSHHTRTVLEMLLAPVIVALPEGQSAPDDRHDWRVASGALDGYPWPLRSMGRDDPLFFAAAAAAGRVLASGR</sequence>
<evidence type="ECO:0000313" key="2">
    <source>
        <dbReference type="Proteomes" id="UP001162834"/>
    </source>
</evidence>
<dbReference type="InterPro" id="IPR024479">
    <property type="entry name" value="DUF3866"/>
</dbReference>
<accession>A0A9E7C144</accession>
<dbReference type="Pfam" id="PF12982">
    <property type="entry name" value="DUF3866"/>
    <property type="match status" value="1"/>
</dbReference>
<evidence type="ECO:0008006" key="3">
    <source>
        <dbReference type="Google" id="ProtNLM"/>
    </source>
</evidence>
<name>A0A9E7C144_9ACTN</name>
<dbReference type="RefSeq" id="WP_259311158.1">
    <property type="nucleotide sequence ID" value="NZ_CP087164.1"/>
</dbReference>
<protein>
    <recommendedName>
        <fullName evidence="3">DUF3866 family protein</fullName>
    </recommendedName>
</protein>
<dbReference type="Proteomes" id="UP001162834">
    <property type="component" value="Chromosome"/>
</dbReference>
<dbReference type="KEGG" id="sbae:DSM104329_03509"/>